<gene>
    <name evidence="3" type="ORF">GQ43DRAFT_461571</name>
</gene>
<dbReference type="EMBL" id="ML993903">
    <property type="protein sequence ID" value="KAF2203439.1"/>
    <property type="molecule type" value="Genomic_DNA"/>
</dbReference>
<accession>A0A9P4MRV8</accession>
<dbReference type="Pfam" id="PF10338">
    <property type="entry name" value="YBL028C_N"/>
    <property type="match status" value="1"/>
</dbReference>
<reference evidence="3" key="1">
    <citation type="journal article" date="2020" name="Stud. Mycol.">
        <title>101 Dothideomycetes genomes: a test case for predicting lifestyles and emergence of pathogens.</title>
        <authorList>
            <person name="Haridas S."/>
            <person name="Albert R."/>
            <person name="Binder M."/>
            <person name="Bloem J."/>
            <person name="Labutti K."/>
            <person name="Salamov A."/>
            <person name="Andreopoulos B."/>
            <person name="Baker S."/>
            <person name="Barry K."/>
            <person name="Bills G."/>
            <person name="Bluhm B."/>
            <person name="Cannon C."/>
            <person name="Castanera R."/>
            <person name="Culley D."/>
            <person name="Daum C."/>
            <person name="Ezra D."/>
            <person name="Gonzalez J."/>
            <person name="Henrissat B."/>
            <person name="Kuo A."/>
            <person name="Liang C."/>
            <person name="Lipzen A."/>
            <person name="Lutzoni F."/>
            <person name="Magnuson J."/>
            <person name="Mondo S."/>
            <person name="Nolan M."/>
            <person name="Ohm R."/>
            <person name="Pangilinan J."/>
            <person name="Park H.-J."/>
            <person name="Ramirez L."/>
            <person name="Alfaro M."/>
            <person name="Sun H."/>
            <person name="Tritt A."/>
            <person name="Yoshinaga Y."/>
            <person name="Zwiers L.-H."/>
            <person name="Turgeon B."/>
            <person name="Goodwin S."/>
            <person name="Spatafora J."/>
            <person name="Crous P."/>
            <person name="Grigoriev I."/>
        </authorList>
    </citation>
    <scope>NUCLEOTIDE SEQUENCE</scope>
    <source>
        <strain evidence="3">ATCC 74209</strain>
    </source>
</reference>
<feature type="compositionally biased region" description="Basic residues" evidence="1">
    <location>
        <begin position="145"/>
        <end position="160"/>
    </location>
</feature>
<name>A0A9P4MRV8_9PLEO</name>
<keyword evidence="4" id="KW-1185">Reference proteome</keyword>
<dbReference type="AlphaFoldDB" id="A0A9P4MRV8"/>
<comment type="caution">
    <text evidence="3">The sequence shown here is derived from an EMBL/GenBank/DDBJ whole genome shotgun (WGS) entry which is preliminary data.</text>
</comment>
<feature type="domain" description="DUF2423" evidence="2">
    <location>
        <begin position="1"/>
        <end position="44"/>
    </location>
</feature>
<dbReference type="OrthoDB" id="4087970at2759"/>
<dbReference type="InterPro" id="IPR019434">
    <property type="entry name" value="DUF2423"/>
</dbReference>
<dbReference type="Proteomes" id="UP000799536">
    <property type="component" value="Unassembled WGS sequence"/>
</dbReference>
<sequence length="188" mass="20817">MAKGLRASVKKSNRQKLRTKVFAPVNDARTQRLHEKLLELVQQPKPELVKDQSMEVDSADDEATKAENGYAKAQSRVAHSAMMSPRATFYGRALDSAQTLSGSLKTDTCSSLLNVFSKLVLTRIYSEMDVDGDAAATTTSSSNLKNKKINKSKLKKRQKPRNQISFPKSKGKGALKPFSNSRVSKRRS</sequence>
<protein>
    <recommendedName>
        <fullName evidence="2">DUF2423 domain-containing protein</fullName>
    </recommendedName>
</protein>
<proteinExistence type="predicted"/>
<dbReference type="PANTHER" id="PTHR28219">
    <property type="entry name" value="UPF0642 PROTEIN YBL028C"/>
    <property type="match status" value="1"/>
</dbReference>
<dbReference type="GO" id="GO:0030687">
    <property type="term" value="C:preribosome, large subunit precursor"/>
    <property type="evidence" value="ECO:0007669"/>
    <property type="project" value="TreeGrafter"/>
</dbReference>
<evidence type="ECO:0000259" key="2">
    <source>
        <dbReference type="Pfam" id="PF10338"/>
    </source>
</evidence>
<evidence type="ECO:0000313" key="3">
    <source>
        <dbReference type="EMBL" id="KAF2203439.1"/>
    </source>
</evidence>
<dbReference type="PANTHER" id="PTHR28219:SF1">
    <property type="entry name" value="UPF0642 PROTEIN YBL028C"/>
    <property type="match status" value="1"/>
</dbReference>
<organism evidence="3 4">
    <name type="scientific">Delitschia confertaspora ATCC 74209</name>
    <dbReference type="NCBI Taxonomy" id="1513339"/>
    <lineage>
        <taxon>Eukaryota</taxon>
        <taxon>Fungi</taxon>
        <taxon>Dikarya</taxon>
        <taxon>Ascomycota</taxon>
        <taxon>Pezizomycotina</taxon>
        <taxon>Dothideomycetes</taxon>
        <taxon>Pleosporomycetidae</taxon>
        <taxon>Pleosporales</taxon>
        <taxon>Delitschiaceae</taxon>
        <taxon>Delitschia</taxon>
    </lineage>
</organism>
<evidence type="ECO:0000256" key="1">
    <source>
        <dbReference type="SAM" id="MobiDB-lite"/>
    </source>
</evidence>
<evidence type="ECO:0000313" key="4">
    <source>
        <dbReference type="Proteomes" id="UP000799536"/>
    </source>
</evidence>
<feature type="region of interest" description="Disordered" evidence="1">
    <location>
        <begin position="135"/>
        <end position="188"/>
    </location>
</feature>